<dbReference type="InParanoid" id="A0A165S0V2"/>
<keyword evidence="4" id="KW-0472">Membrane</keyword>
<feature type="transmembrane region" description="Helical" evidence="4">
    <location>
        <begin position="493"/>
        <end position="512"/>
    </location>
</feature>
<evidence type="ECO:0000256" key="4">
    <source>
        <dbReference type="SAM" id="Phobius"/>
    </source>
</evidence>
<feature type="signal peptide" evidence="5">
    <location>
        <begin position="1"/>
        <end position="28"/>
    </location>
</feature>
<feature type="transmembrane region" description="Helical" evidence="4">
    <location>
        <begin position="788"/>
        <end position="811"/>
    </location>
</feature>
<protein>
    <recommendedName>
        <fullName evidence="8">Galactose oxidase</fullName>
    </recommendedName>
</protein>
<keyword evidence="4" id="KW-1133">Transmembrane helix</keyword>
<feature type="compositionally biased region" description="Acidic residues" evidence="3">
    <location>
        <begin position="911"/>
        <end position="921"/>
    </location>
</feature>
<feature type="compositionally biased region" description="Low complexity" evidence="3">
    <location>
        <begin position="474"/>
        <end position="491"/>
    </location>
</feature>
<feature type="region of interest" description="Disordered" evidence="3">
    <location>
        <begin position="902"/>
        <end position="934"/>
    </location>
</feature>
<keyword evidence="5" id="KW-0732">Signal</keyword>
<reference evidence="6 7" key="1">
    <citation type="journal article" date="2016" name="Mol. Biol. Evol.">
        <title>Comparative Genomics of Early-Diverging Mushroom-Forming Fungi Provides Insights into the Origins of Lignocellulose Decay Capabilities.</title>
        <authorList>
            <person name="Nagy L.G."/>
            <person name="Riley R."/>
            <person name="Tritt A."/>
            <person name="Adam C."/>
            <person name="Daum C."/>
            <person name="Floudas D."/>
            <person name="Sun H."/>
            <person name="Yadav J.S."/>
            <person name="Pangilinan J."/>
            <person name="Larsson K.H."/>
            <person name="Matsuura K."/>
            <person name="Barry K."/>
            <person name="Labutti K."/>
            <person name="Kuo R."/>
            <person name="Ohm R.A."/>
            <person name="Bhattacharya S.S."/>
            <person name="Shirouzu T."/>
            <person name="Yoshinaga Y."/>
            <person name="Martin F.M."/>
            <person name="Grigoriev I.V."/>
            <person name="Hibbett D.S."/>
        </authorList>
    </citation>
    <scope>NUCLEOTIDE SEQUENCE [LARGE SCALE GENOMIC DNA]</scope>
    <source>
        <strain evidence="6 7">HHB14362 ss-1</strain>
    </source>
</reference>
<feature type="chain" id="PRO_5007866315" description="Galactose oxidase" evidence="5">
    <location>
        <begin position="29"/>
        <end position="952"/>
    </location>
</feature>
<evidence type="ECO:0000256" key="5">
    <source>
        <dbReference type="SAM" id="SignalP"/>
    </source>
</evidence>
<feature type="compositionally biased region" description="Basic and acidic residues" evidence="3">
    <location>
        <begin position="922"/>
        <end position="934"/>
    </location>
</feature>
<feature type="transmembrane region" description="Helical" evidence="4">
    <location>
        <begin position="571"/>
        <end position="595"/>
    </location>
</feature>
<evidence type="ECO:0000256" key="2">
    <source>
        <dbReference type="ARBA" id="ARBA00022737"/>
    </source>
</evidence>
<evidence type="ECO:0008006" key="8">
    <source>
        <dbReference type="Google" id="ProtNLM"/>
    </source>
</evidence>
<evidence type="ECO:0000313" key="6">
    <source>
        <dbReference type="EMBL" id="KZT24519.1"/>
    </source>
</evidence>
<dbReference type="PANTHER" id="PTHR46093:SF13">
    <property type="entry name" value="RAB9 EFFECTOR PROTEIN WITH KELCH MOTIFS"/>
    <property type="match status" value="1"/>
</dbReference>
<dbReference type="Gene3D" id="2.120.10.80">
    <property type="entry name" value="Kelch-type beta propeller"/>
    <property type="match status" value="2"/>
</dbReference>
<feature type="transmembrane region" description="Helical" evidence="4">
    <location>
        <begin position="817"/>
        <end position="838"/>
    </location>
</feature>
<gene>
    <name evidence="6" type="ORF">NEOLEDRAFT_1067266</name>
</gene>
<name>A0A165S0V2_9AGAM</name>
<feature type="region of interest" description="Disordered" evidence="3">
    <location>
        <begin position="463"/>
        <end position="491"/>
    </location>
</feature>
<evidence type="ECO:0000256" key="1">
    <source>
        <dbReference type="ARBA" id="ARBA00022441"/>
    </source>
</evidence>
<dbReference type="Pfam" id="PF24681">
    <property type="entry name" value="Kelch_KLHDC2_KLHL20_DRC7"/>
    <property type="match status" value="1"/>
</dbReference>
<keyword evidence="1" id="KW-0880">Kelch repeat</keyword>
<accession>A0A165S0V2</accession>
<feature type="transmembrane region" description="Helical" evidence="4">
    <location>
        <begin position="524"/>
        <end position="551"/>
    </location>
</feature>
<feature type="compositionally biased region" description="Polar residues" evidence="3">
    <location>
        <begin position="463"/>
        <end position="473"/>
    </location>
</feature>
<keyword evidence="4" id="KW-0812">Transmembrane</keyword>
<dbReference type="SUPFAM" id="SSF117281">
    <property type="entry name" value="Kelch motif"/>
    <property type="match status" value="1"/>
</dbReference>
<dbReference type="OrthoDB" id="10250130at2759"/>
<dbReference type="InterPro" id="IPR015915">
    <property type="entry name" value="Kelch-typ_b-propeller"/>
</dbReference>
<dbReference type="STRING" id="1314782.A0A165S0V2"/>
<evidence type="ECO:0000313" key="7">
    <source>
        <dbReference type="Proteomes" id="UP000076761"/>
    </source>
</evidence>
<feature type="region of interest" description="Disordered" evidence="3">
    <location>
        <begin position="602"/>
        <end position="713"/>
    </location>
</feature>
<proteinExistence type="predicted"/>
<dbReference type="EMBL" id="KV425577">
    <property type="protein sequence ID" value="KZT24519.1"/>
    <property type="molecule type" value="Genomic_DNA"/>
</dbReference>
<dbReference type="PANTHER" id="PTHR46093">
    <property type="entry name" value="ACYL-COA-BINDING DOMAIN-CONTAINING PROTEIN 5"/>
    <property type="match status" value="1"/>
</dbReference>
<keyword evidence="2" id="KW-0677">Repeat</keyword>
<evidence type="ECO:0000256" key="3">
    <source>
        <dbReference type="SAM" id="MobiDB-lite"/>
    </source>
</evidence>
<organism evidence="6 7">
    <name type="scientific">Neolentinus lepideus HHB14362 ss-1</name>
    <dbReference type="NCBI Taxonomy" id="1314782"/>
    <lineage>
        <taxon>Eukaryota</taxon>
        <taxon>Fungi</taxon>
        <taxon>Dikarya</taxon>
        <taxon>Basidiomycota</taxon>
        <taxon>Agaricomycotina</taxon>
        <taxon>Agaricomycetes</taxon>
        <taxon>Gloeophyllales</taxon>
        <taxon>Gloeophyllaceae</taxon>
        <taxon>Neolentinus</taxon>
    </lineage>
</organism>
<dbReference type="AlphaFoldDB" id="A0A165S0V2"/>
<sequence length="952" mass="101403">MACKCSQCICRLTLALFFAVLSPRSSWSQSISTNLPIPPLQWINLTPHLSGSLPPALMYASIGYDEVSRNLLIFGGVSQGGYPQQQTYLLNLDTLIWSKPAPPGELTSQPAARSAAVGGLDSAASYRRGHIIIGGKDANGNGLSDIWEFDYDYQFWANATVSPGGPSPRGGASGGIDFRVEPVSSPTLPAPNTTFYLSGGSNGNDLYPLSDAWLLNVTGTLAPNDQSVVASWQRITVGNSLTPKIYQGGVVVGDQIVSVSGCNTTSTTGDSCAQQDSYVITAPSGNVVAPAPCPVPRVGPAVAANTNGDSSFFNSQVFVMLGIFNDSLWNDDGGLQKGEVDILDISGATWARILPSGDPASSPSYPSPREGAAAISYNSGLVGSNRASVSDTIIFGGRGMSGNYTSEVWLLRAYNGSVTDSNQQWSGYGSGTLQSGVNADGEGVKVQYMTRCAVALQATASGYPTPSSGPAQPSTTSGTAPSTTSDTSSSHKLLPPLSLGFLMIAVLAYRLAEPSLNTQAHGRHIALFYGATLLTVVCYGVGIAGLVVAFTSQNGVTKHSSSGSTLVTTHARAGIALFICLYGLIPLLMAAYAGWRYLHRPTPPSQDEPGAANLGRARSNSRDTAEKLNSAGDADASPVNGTDRSTPGHRRRLHSWGGQGLLPAFMGRSARRSSESHAETVSSSGPQRSFEVVNRPHRPRHSSGNSLMPFSNDPHYQRVPVAPRSLSDLSWFERRRSVNAVGELDYVLGQMGASTPATAEGLSTRGLVNTSGPINQPSEQKWPTLFELLLRSLFHACLLALIILTIVALWYHAPLAGFAVFVAWSAVFYASIIALSWVGRPRSSSLTVILSRLRGETAAPAPPSRPPSSFALDQYPFPTDTRGPYIHQPQLWHVADDYASTSHVGPRSTEDDYDDEDEDEDTRQRRMEDEMARREVSIVTVPKRRLWITNPS</sequence>
<keyword evidence="7" id="KW-1185">Reference proteome</keyword>
<dbReference type="Proteomes" id="UP000076761">
    <property type="component" value="Unassembled WGS sequence"/>
</dbReference>